<proteinExistence type="inferred from homology"/>
<sequence>MSKKELIKAIAEKTEVSQKDAGNVINATLDMIQAEVAAGNKVAFLKFGTFEPRERGERKGHNPQTGETIIIPARKVPVFKAGKGFKDMLN</sequence>
<dbReference type="SMART" id="SM00411">
    <property type="entry name" value="BHL"/>
    <property type="match status" value="1"/>
</dbReference>
<dbReference type="GO" id="GO:0003677">
    <property type="term" value="F:DNA binding"/>
    <property type="evidence" value="ECO:0007669"/>
    <property type="project" value="UniProtKB-KW"/>
</dbReference>
<dbReference type="InterPro" id="IPR020816">
    <property type="entry name" value="Histone-like_DNA-bd_CS"/>
</dbReference>
<dbReference type="Pfam" id="PF00216">
    <property type="entry name" value="Bac_DNA_binding"/>
    <property type="match status" value="1"/>
</dbReference>
<evidence type="ECO:0000313" key="7">
    <source>
        <dbReference type="Proteomes" id="UP000464749"/>
    </source>
</evidence>
<dbReference type="CDD" id="cd13831">
    <property type="entry name" value="HU"/>
    <property type="match status" value="1"/>
</dbReference>
<dbReference type="PROSITE" id="PS00045">
    <property type="entry name" value="HISTONE_LIKE"/>
    <property type="match status" value="1"/>
</dbReference>
<evidence type="ECO:0000256" key="5">
    <source>
        <dbReference type="RuleBase" id="RU003939"/>
    </source>
</evidence>
<dbReference type="AlphaFoldDB" id="A0A9X7TBF3"/>
<evidence type="ECO:0000256" key="1">
    <source>
        <dbReference type="ARBA" id="ARBA00010529"/>
    </source>
</evidence>
<evidence type="ECO:0000256" key="2">
    <source>
        <dbReference type="ARBA" id="ARBA00021922"/>
    </source>
</evidence>
<dbReference type="PANTHER" id="PTHR33175">
    <property type="entry name" value="DNA-BINDING PROTEIN HU"/>
    <property type="match status" value="1"/>
</dbReference>
<protein>
    <recommendedName>
        <fullName evidence="2">DNA-binding protein HU</fullName>
    </recommendedName>
</protein>
<keyword evidence="3" id="KW-0226">DNA condensation</keyword>
<keyword evidence="6" id="KW-0614">Plasmid</keyword>
<geneLocation type="plasmid" evidence="6 7">
    <name>unnamed1</name>
</geneLocation>
<evidence type="ECO:0000313" key="6">
    <source>
        <dbReference type="EMBL" id="QIA88600.1"/>
    </source>
</evidence>
<reference evidence="6 7" key="1">
    <citation type="submission" date="2019-06" db="EMBL/GenBank/DDBJ databases">
        <title>Whole genome sequencing of Lactobacillus johnsonii strain G2A.</title>
        <authorList>
            <person name="Conlan S."/>
            <person name="Thomas P.J."/>
            <person name="Mullikin J."/>
            <person name="Singer J."/>
            <person name="Weaver C."/>
            <person name="Segre J.A."/>
        </authorList>
    </citation>
    <scope>NUCLEOTIDE SEQUENCE [LARGE SCALE GENOMIC DNA]</scope>
    <source>
        <strain evidence="6 7">G2A</strain>
        <plasmid evidence="6 7">unnamed1</plasmid>
    </source>
</reference>
<dbReference type="InterPro" id="IPR000119">
    <property type="entry name" value="Hist_DNA-bd"/>
</dbReference>
<dbReference type="GO" id="GO:0030261">
    <property type="term" value="P:chromosome condensation"/>
    <property type="evidence" value="ECO:0007669"/>
    <property type="project" value="UniProtKB-KW"/>
</dbReference>
<dbReference type="SUPFAM" id="SSF47729">
    <property type="entry name" value="IHF-like DNA-binding proteins"/>
    <property type="match status" value="1"/>
</dbReference>
<keyword evidence="4 6" id="KW-0238">DNA-binding</keyword>
<dbReference type="GO" id="GO:0030527">
    <property type="term" value="F:structural constituent of chromatin"/>
    <property type="evidence" value="ECO:0007669"/>
    <property type="project" value="InterPro"/>
</dbReference>
<dbReference type="EMBL" id="CP040855">
    <property type="protein sequence ID" value="QIA88600.1"/>
    <property type="molecule type" value="Genomic_DNA"/>
</dbReference>
<name>A0A9X7TBF3_LACJH</name>
<dbReference type="GO" id="GO:0005829">
    <property type="term" value="C:cytosol"/>
    <property type="evidence" value="ECO:0007669"/>
    <property type="project" value="TreeGrafter"/>
</dbReference>
<dbReference type="Gene3D" id="4.10.520.10">
    <property type="entry name" value="IHF-like DNA-binding proteins"/>
    <property type="match status" value="1"/>
</dbReference>
<organism evidence="6 7">
    <name type="scientific">Lactobacillus johnsonii</name>
    <dbReference type="NCBI Taxonomy" id="33959"/>
    <lineage>
        <taxon>Bacteria</taxon>
        <taxon>Bacillati</taxon>
        <taxon>Bacillota</taxon>
        <taxon>Bacilli</taxon>
        <taxon>Lactobacillales</taxon>
        <taxon>Lactobacillaceae</taxon>
        <taxon>Lactobacillus</taxon>
    </lineage>
</organism>
<dbReference type="Proteomes" id="UP000464749">
    <property type="component" value="Plasmid unnamed1"/>
</dbReference>
<gene>
    <name evidence="6" type="ORF">FEE39_09870</name>
</gene>
<dbReference type="PRINTS" id="PR01727">
    <property type="entry name" value="DNABINDINGHU"/>
</dbReference>
<comment type="similarity">
    <text evidence="1 5">Belongs to the bacterial histone-like protein family.</text>
</comment>
<accession>A0A9X7TBF3</accession>
<evidence type="ECO:0000256" key="4">
    <source>
        <dbReference type="ARBA" id="ARBA00023125"/>
    </source>
</evidence>
<dbReference type="InterPro" id="IPR010992">
    <property type="entry name" value="IHF-like_DNA-bd_dom_sf"/>
</dbReference>
<evidence type="ECO:0000256" key="3">
    <source>
        <dbReference type="ARBA" id="ARBA00023067"/>
    </source>
</evidence>
<dbReference type="PANTHER" id="PTHR33175:SF3">
    <property type="entry name" value="DNA-BINDING PROTEIN HU-BETA"/>
    <property type="match status" value="1"/>
</dbReference>